<accession>A0ABV0PY19</accession>
<name>A0ABV0PY19_9TELE</name>
<gene>
    <name evidence="2" type="ORF">GOODEAATRI_014253</name>
</gene>
<reference evidence="2 3" key="1">
    <citation type="submission" date="2021-06" db="EMBL/GenBank/DDBJ databases">
        <authorList>
            <person name="Palmer J.M."/>
        </authorList>
    </citation>
    <scope>NUCLEOTIDE SEQUENCE [LARGE SCALE GENOMIC DNA]</scope>
    <source>
        <strain evidence="2 3">GA_2019</strain>
        <tissue evidence="2">Muscle</tissue>
    </source>
</reference>
<proteinExistence type="predicted"/>
<organism evidence="2 3">
    <name type="scientific">Goodea atripinnis</name>
    <dbReference type="NCBI Taxonomy" id="208336"/>
    <lineage>
        <taxon>Eukaryota</taxon>
        <taxon>Metazoa</taxon>
        <taxon>Chordata</taxon>
        <taxon>Craniata</taxon>
        <taxon>Vertebrata</taxon>
        <taxon>Euteleostomi</taxon>
        <taxon>Actinopterygii</taxon>
        <taxon>Neopterygii</taxon>
        <taxon>Teleostei</taxon>
        <taxon>Neoteleostei</taxon>
        <taxon>Acanthomorphata</taxon>
        <taxon>Ovalentaria</taxon>
        <taxon>Atherinomorphae</taxon>
        <taxon>Cyprinodontiformes</taxon>
        <taxon>Goodeidae</taxon>
        <taxon>Goodea</taxon>
    </lineage>
</organism>
<sequence length="130" mass="14046">MQQLWSGIPRAGSDRNNIYTLHNFFIQCTHSTLTVSGNSAAAGALSSPMLEQLTTQSRWGPAGAQLQLTGQGLQLPPPSPCGPEPHTSRQQSATSRPGKKPYLGTQTPCSRLDKVCVETETKRRNKLVTS</sequence>
<dbReference type="Proteomes" id="UP001476798">
    <property type="component" value="Unassembled WGS sequence"/>
</dbReference>
<evidence type="ECO:0000313" key="3">
    <source>
        <dbReference type="Proteomes" id="UP001476798"/>
    </source>
</evidence>
<dbReference type="EMBL" id="JAHRIO010090956">
    <property type="protein sequence ID" value="MEQ2188369.1"/>
    <property type="molecule type" value="Genomic_DNA"/>
</dbReference>
<protein>
    <submittedName>
        <fullName evidence="2">Uncharacterized protein</fullName>
    </submittedName>
</protein>
<evidence type="ECO:0000256" key="1">
    <source>
        <dbReference type="SAM" id="MobiDB-lite"/>
    </source>
</evidence>
<feature type="compositionally biased region" description="Low complexity" evidence="1">
    <location>
        <begin position="60"/>
        <end position="74"/>
    </location>
</feature>
<evidence type="ECO:0000313" key="2">
    <source>
        <dbReference type="EMBL" id="MEQ2188369.1"/>
    </source>
</evidence>
<keyword evidence="3" id="KW-1185">Reference proteome</keyword>
<feature type="region of interest" description="Disordered" evidence="1">
    <location>
        <begin position="60"/>
        <end position="107"/>
    </location>
</feature>
<comment type="caution">
    <text evidence="2">The sequence shown here is derived from an EMBL/GenBank/DDBJ whole genome shotgun (WGS) entry which is preliminary data.</text>
</comment>